<dbReference type="InterPro" id="IPR008979">
    <property type="entry name" value="Galactose-bd-like_sf"/>
</dbReference>
<evidence type="ECO:0000256" key="4">
    <source>
        <dbReference type="ARBA" id="ARBA00022786"/>
    </source>
</evidence>
<dbReference type="Gene3D" id="2.60.120.260">
    <property type="entry name" value="Galactose-binding domain-like"/>
    <property type="match status" value="1"/>
</dbReference>
<sequence length="247" mass="28558">MATESSEGEEEGKLIGGNQHLVVDDDLREMGKKAAWSISSCKPGNGVLSLRDDNLDSYWQSDGAQPHLVNVQFQKKVKLQLVVLYVDFKLDESYTPSKISIRAGDGFHNLKEIKTMELVKPTGWVYLSLSGNDPRETFVNTFMLQIAILSNHLNGRDTHVRQIKVYGPRPSLYLTCFGLKNTIVKKLRFKITNHLNHLHMRRRRHRKWETALSLMAHLLRRQLIVLSGFYHVDYPCNKWKLMVDKWL</sequence>
<keyword evidence="2" id="KW-0132">Cell division</keyword>
<accession>A0AAP0S0F6</accession>
<dbReference type="EMBL" id="JBBPBK010000003">
    <property type="protein sequence ID" value="KAK9288585.1"/>
    <property type="molecule type" value="Genomic_DNA"/>
</dbReference>
<keyword evidence="3" id="KW-0498">Mitosis</keyword>
<evidence type="ECO:0000313" key="8">
    <source>
        <dbReference type="Proteomes" id="UP001415857"/>
    </source>
</evidence>
<dbReference type="GO" id="GO:0031145">
    <property type="term" value="P:anaphase-promoting complex-dependent catabolic process"/>
    <property type="evidence" value="ECO:0007669"/>
    <property type="project" value="InterPro"/>
</dbReference>
<dbReference type="SUPFAM" id="SSF49785">
    <property type="entry name" value="Galactose-binding domain-like"/>
    <property type="match status" value="1"/>
</dbReference>
<evidence type="ECO:0000256" key="5">
    <source>
        <dbReference type="ARBA" id="ARBA00023306"/>
    </source>
</evidence>
<dbReference type="GO" id="GO:0051301">
    <property type="term" value="P:cell division"/>
    <property type="evidence" value="ECO:0007669"/>
    <property type="project" value="UniProtKB-KW"/>
</dbReference>
<evidence type="ECO:0000256" key="1">
    <source>
        <dbReference type="ARBA" id="ARBA00006762"/>
    </source>
</evidence>
<dbReference type="PANTHER" id="PTHR12936">
    <property type="entry name" value="ANAPHASE-PROMOTING COMPLEX 10"/>
    <property type="match status" value="1"/>
</dbReference>
<dbReference type="Pfam" id="PF03256">
    <property type="entry name" value="ANAPC10"/>
    <property type="match status" value="1"/>
</dbReference>
<dbReference type="PROSITE" id="PS51284">
    <property type="entry name" value="DOC"/>
    <property type="match status" value="1"/>
</dbReference>
<keyword evidence="5" id="KW-0131">Cell cycle</keyword>
<evidence type="ECO:0000259" key="6">
    <source>
        <dbReference type="PROSITE" id="PS51284"/>
    </source>
</evidence>
<dbReference type="AlphaFoldDB" id="A0AAP0S0F6"/>
<dbReference type="InterPro" id="IPR004939">
    <property type="entry name" value="APC_su10/DOC_dom"/>
</dbReference>
<evidence type="ECO:0000256" key="2">
    <source>
        <dbReference type="ARBA" id="ARBA00022618"/>
    </source>
</evidence>
<dbReference type="GO" id="GO:0005680">
    <property type="term" value="C:anaphase-promoting complex"/>
    <property type="evidence" value="ECO:0007669"/>
    <property type="project" value="InterPro"/>
</dbReference>
<dbReference type="CDD" id="cd08366">
    <property type="entry name" value="APC10"/>
    <property type="match status" value="1"/>
</dbReference>
<proteinExistence type="inferred from homology"/>
<keyword evidence="4" id="KW-0833">Ubl conjugation pathway</keyword>
<dbReference type="PANTHER" id="PTHR12936:SF0">
    <property type="entry name" value="ANAPHASE-PROMOTING COMPLEX SUBUNIT 10"/>
    <property type="match status" value="1"/>
</dbReference>
<reference evidence="7 8" key="1">
    <citation type="journal article" date="2024" name="Plant J.">
        <title>Genome sequences and population genomics reveal climatic adaptation and genomic divergence between two closely related sweetgum species.</title>
        <authorList>
            <person name="Xu W.Q."/>
            <person name="Ren C.Q."/>
            <person name="Zhang X.Y."/>
            <person name="Comes H.P."/>
            <person name="Liu X.H."/>
            <person name="Li Y.G."/>
            <person name="Kettle C.J."/>
            <person name="Jalonen R."/>
            <person name="Gaisberger H."/>
            <person name="Ma Y.Z."/>
            <person name="Qiu Y.X."/>
        </authorList>
    </citation>
    <scope>NUCLEOTIDE SEQUENCE [LARGE SCALE GENOMIC DNA]</scope>
    <source>
        <strain evidence="7">Hangzhou</strain>
    </source>
</reference>
<gene>
    <name evidence="7" type="ORF">L1049_017044</name>
</gene>
<dbReference type="InterPro" id="IPR016901">
    <property type="entry name" value="APC10/Doc1"/>
</dbReference>
<evidence type="ECO:0000256" key="3">
    <source>
        <dbReference type="ARBA" id="ARBA00022776"/>
    </source>
</evidence>
<dbReference type="SMART" id="SM01337">
    <property type="entry name" value="APC10"/>
    <property type="match status" value="1"/>
</dbReference>
<keyword evidence="8" id="KW-1185">Reference proteome</keyword>
<protein>
    <recommendedName>
        <fullName evidence="6">DOC domain-containing protein</fullName>
    </recommendedName>
</protein>
<dbReference type="Proteomes" id="UP001415857">
    <property type="component" value="Unassembled WGS sequence"/>
</dbReference>
<dbReference type="GO" id="GO:0070979">
    <property type="term" value="P:protein K11-linked ubiquitination"/>
    <property type="evidence" value="ECO:0007669"/>
    <property type="project" value="TreeGrafter"/>
</dbReference>
<organism evidence="7 8">
    <name type="scientific">Liquidambar formosana</name>
    <name type="common">Formosan gum</name>
    <dbReference type="NCBI Taxonomy" id="63359"/>
    <lineage>
        <taxon>Eukaryota</taxon>
        <taxon>Viridiplantae</taxon>
        <taxon>Streptophyta</taxon>
        <taxon>Embryophyta</taxon>
        <taxon>Tracheophyta</taxon>
        <taxon>Spermatophyta</taxon>
        <taxon>Magnoliopsida</taxon>
        <taxon>eudicotyledons</taxon>
        <taxon>Gunneridae</taxon>
        <taxon>Pentapetalae</taxon>
        <taxon>Saxifragales</taxon>
        <taxon>Altingiaceae</taxon>
        <taxon>Liquidambar</taxon>
    </lineage>
</organism>
<name>A0AAP0S0F6_LIQFO</name>
<evidence type="ECO:0000313" key="7">
    <source>
        <dbReference type="EMBL" id="KAK9288585.1"/>
    </source>
</evidence>
<comment type="caution">
    <text evidence="7">The sequence shown here is derived from an EMBL/GenBank/DDBJ whole genome shotgun (WGS) entry which is preliminary data.</text>
</comment>
<feature type="domain" description="DOC" evidence="6">
    <location>
        <begin position="6"/>
        <end position="192"/>
    </location>
</feature>
<dbReference type="FunFam" id="2.60.120.260:FF:000079">
    <property type="entry name" value="Anaphase-promoting complex subunit 10"/>
    <property type="match status" value="1"/>
</dbReference>
<comment type="similarity">
    <text evidence="1">Belongs to the APC10 family.</text>
</comment>